<accession>A0A7K7SMS3</accession>
<dbReference type="EMBL" id="VZSY01000064">
    <property type="protein sequence ID" value="NXA05798.1"/>
    <property type="molecule type" value="Genomic_DNA"/>
</dbReference>
<dbReference type="PANTHER" id="PTHR13024:SF2">
    <property type="entry name" value="MICROSOMAL TRIGLYCERIDE TRANSFER PROTEIN-LIKE"/>
    <property type="match status" value="1"/>
</dbReference>
<evidence type="ECO:0000256" key="1">
    <source>
        <dbReference type="ARBA" id="ARBA00004240"/>
    </source>
</evidence>
<dbReference type="GO" id="GO:0005783">
    <property type="term" value="C:endoplasmic reticulum"/>
    <property type="evidence" value="ECO:0007669"/>
    <property type="project" value="UniProtKB-SubCell"/>
</dbReference>
<dbReference type="InterPro" id="IPR039988">
    <property type="entry name" value="MTTP"/>
</dbReference>
<organism evidence="7 8">
    <name type="scientific">Sapayoa aenigma</name>
    <name type="common">broad-billed sapayoa</name>
    <dbReference type="NCBI Taxonomy" id="239371"/>
    <lineage>
        <taxon>Eukaryota</taxon>
        <taxon>Metazoa</taxon>
        <taxon>Chordata</taxon>
        <taxon>Craniata</taxon>
        <taxon>Vertebrata</taxon>
        <taxon>Euteleostomi</taxon>
        <taxon>Archelosauria</taxon>
        <taxon>Archosauria</taxon>
        <taxon>Dinosauria</taxon>
        <taxon>Saurischia</taxon>
        <taxon>Theropoda</taxon>
        <taxon>Coelurosauria</taxon>
        <taxon>Aves</taxon>
        <taxon>Neognathae</taxon>
        <taxon>Neoaves</taxon>
        <taxon>Telluraves</taxon>
        <taxon>Australaves</taxon>
        <taxon>Passeriformes</taxon>
        <taxon>Tyrannidae</taxon>
        <taxon>Sapayoa</taxon>
    </lineage>
</organism>
<evidence type="ECO:0000313" key="7">
    <source>
        <dbReference type="EMBL" id="NXA05798.1"/>
    </source>
</evidence>
<dbReference type="Proteomes" id="UP000589485">
    <property type="component" value="Unassembled WGS sequence"/>
</dbReference>
<name>A0A7K7SMS3_9TYRA</name>
<reference evidence="7 8" key="1">
    <citation type="submission" date="2019-09" db="EMBL/GenBank/DDBJ databases">
        <title>Bird 10,000 Genomes (B10K) Project - Family phase.</title>
        <authorList>
            <person name="Zhang G."/>
        </authorList>
    </citation>
    <scope>NUCLEOTIDE SEQUENCE [LARGE SCALE GENOMIC DNA]</scope>
    <source>
        <strain evidence="7">B10K-DU-030-41</strain>
        <tissue evidence="7">Muscle</tissue>
    </source>
</reference>
<dbReference type="GO" id="GO:0005794">
    <property type="term" value="C:Golgi apparatus"/>
    <property type="evidence" value="ECO:0007669"/>
    <property type="project" value="TreeGrafter"/>
</dbReference>
<dbReference type="InterPro" id="IPR001747">
    <property type="entry name" value="Vitellogenin_N"/>
</dbReference>
<dbReference type="Pfam" id="PF19444">
    <property type="entry name" value="MTP_lip_bd"/>
    <property type="match status" value="1"/>
</dbReference>
<keyword evidence="4" id="KW-0256">Endoplasmic reticulum</keyword>
<dbReference type="GO" id="GO:0005548">
    <property type="term" value="F:phospholipid transporter activity"/>
    <property type="evidence" value="ECO:0007669"/>
    <property type="project" value="InterPro"/>
</dbReference>
<evidence type="ECO:0000256" key="2">
    <source>
        <dbReference type="ARBA" id="ARBA00022448"/>
    </source>
</evidence>
<keyword evidence="8" id="KW-1185">Reference proteome</keyword>
<dbReference type="SUPFAM" id="SSF48431">
    <property type="entry name" value="Lipovitellin-phosvitin complex, superhelical domain"/>
    <property type="match status" value="1"/>
</dbReference>
<protein>
    <submittedName>
        <fullName evidence="7">MTP protein</fullName>
    </submittedName>
</protein>
<dbReference type="Pfam" id="PF01347">
    <property type="entry name" value="Vitellogenin_N"/>
    <property type="match status" value="1"/>
</dbReference>
<dbReference type="Gene3D" id="1.25.10.20">
    <property type="entry name" value="Vitellinogen, superhelical"/>
    <property type="match status" value="1"/>
</dbReference>
<sequence>FIQMLHSAKKRDVLQLLRSAPEDMSAFIVEAAVAAQSVASLAALSDFLDFSKEPRSLLEKFLYAAAFSPRPSGALLCLILDKLDGKQLAPEIWETGIAAVGSLVGKLCQQKLCGLQEVERGVEIILRGLRGAEEESEVIVYLLALGNAMLPETIPALLDHAEEGPAAVSTVAISSLQQFPAQHISSKVKRAMRRIFHEKRKSYEKTCRLAAAEILLDNHPLPMDVINILLATNEMEREMAKFLLLKVQDSLQAHHHPARKIMKDIMGDPRINNYNFFSKVGISSSFSGPLTATQDLLSTFGLDLLFLEGGFLRKSISEFSLLSHGRQLRAAQVTLEAQGMESMMGENISDGEEEPELMAGMSVTFFNVQLRPIIFFQGYTDLIAKVLLSSGEPTSVVKGNFLLMDHQQVIPLQSGLQVTIKLQGGLGLDISADMDVSIWEQELKSSIDTRGSLAMDFQAELDSPFLQATMRSQTEVETSIHFDTMLRFSSTPVLMCLQLRKEQVPYR</sequence>
<dbReference type="GO" id="GO:0008289">
    <property type="term" value="F:lipid binding"/>
    <property type="evidence" value="ECO:0007669"/>
    <property type="project" value="InterPro"/>
</dbReference>
<dbReference type="GO" id="GO:0016323">
    <property type="term" value="C:basolateral plasma membrane"/>
    <property type="evidence" value="ECO:0007669"/>
    <property type="project" value="TreeGrafter"/>
</dbReference>
<dbReference type="PANTHER" id="PTHR13024">
    <property type="entry name" value="MICROSOMAL TRIGLYCERIDE TRANSFER PROTEIN, LARGE SUBUNIT"/>
    <property type="match status" value="1"/>
</dbReference>
<evidence type="ECO:0000259" key="5">
    <source>
        <dbReference type="Pfam" id="PF01347"/>
    </source>
</evidence>
<feature type="domain" description="MTP large subunit lipid-binding" evidence="6">
    <location>
        <begin position="261"/>
        <end position="507"/>
    </location>
</feature>
<comment type="caution">
    <text evidence="7">The sequence shown here is derived from an EMBL/GenBank/DDBJ whole genome shotgun (WGS) entry which is preliminary data.</text>
</comment>
<feature type="non-terminal residue" evidence="7">
    <location>
        <position position="1"/>
    </location>
</feature>
<dbReference type="AlphaFoldDB" id="A0A7K7SMS3"/>
<dbReference type="InterPro" id="IPR045811">
    <property type="entry name" value="MTP_lip-bd"/>
</dbReference>
<evidence type="ECO:0000256" key="4">
    <source>
        <dbReference type="ARBA" id="ARBA00022824"/>
    </source>
</evidence>
<evidence type="ECO:0000256" key="3">
    <source>
        <dbReference type="ARBA" id="ARBA00022729"/>
    </source>
</evidence>
<dbReference type="FunFam" id="1.25.10.20:FF:000001">
    <property type="entry name" value="microsomal triglyceride transfer protein large subunit"/>
    <property type="match status" value="1"/>
</dbReference>
<feature type="domain" description="Vitellogenin" evidence="5">
    <location>
        <begin position="1"/>
        <end position="234"/>
    </location>
</feature>
<dbReference type="InterPro" id="IPR011030">
    <property type="entry name" value="Lipovitellin_superhlx_dom"/>
</dbReference>
<evidence type="ECO:0000313" key="8">
    <source>
        <dbReference type="Proteomes" id="UP000589485"/>
    </source>
</evidence>
<keyword evidence="3" id="KW-0732">Signal</keyword>
<gene>
    <name evidence="7" type="primary">Mttp</name>
    <name evidence="7" type="ORF">SAPAEN_R13210</name>
</gene>
<proteinExistence type="predicted"/>
<feature type="non-terminal residue" evidence="7">
    <location>
        <position position="507"/>
    </location>
</feature>
<comment type="subcellular location">
    <subcellularLocation>
        <location evidence="1">Endoplasmic reticulum</location>
    </subcellularLocation>
</comment>
<dbReference type="OrthoDB" id="5865932at2759"/>
<dbReference type="GO" id="GO:0042157">
    <property type="term" value="P:lipoprotein metabolic process"/>
    <property type="evidence" value="ECO:0007669"/>
    <property type="project" value="TreeGrafter"/>
</dbReference>
<keyword evidence="2" id="KW-0813">Transport</keyword>
<evidence type="ECO:0000259" key="6">
    <source>
        <dbReference type="Pfam" id="PF19444"/>
    </source>
</evidence>